<keyword evidence="8 10" id="KW-1133">Transmembrane helix</keyword>
<evidence type="ECO:0000313" key="11">
    <source>
        <dbReference type="EMBL" id="MDN4616095.1"/>
    </source>
</evidence>
<evidence type="ECO:0000256" key="2">
    <source>
        <dbReference type="ARBA" id="ARBA00004687"/>
    </source>
</evidence>
<keyword evidence="5" id="KW-0808">Transferase</keyword>
<evidence type="ECO:0000256" key="3">
    <source>
        <dbReference type="ARBA" id="ARBA00022502"/>
    </source>
</evidence>
<name>A0ABT8KF65_9MICO</name>
<feature type="transmembrane region" description="Helical" evidence="10">
    <location>
        <begin position="226"/>
        <end position="244"/>
    </location>
</feature>
<feature type="transmembrane region" description="Helical" evidence="10">
    <location>
        <begin position="35"/>
        <end position="60"/>
    </location>
</feature>
<evidence type="ECO:0000256" key="6">
    <source>
        <dbReference type="ARBA" id="ARBA00022692"/>
    </source>
</evidence>
<keyword evidence="3" id="KW-0337">GPI-anchor biosynthesis</keyword>
<comment type="pathway">
    <text evidence="2">Glycolipid biosynthesis; glycosylphosphatidylinositol-anchor biosynthesis.</text>
</comment>
<dbReference type="InterPro" id="IPR007315">
    <property type="entry name" value="PIG-V/Gpi18"/>
</dbReference>
<evidence type="ECO:0000256" key="5">
    <source>
        <dbReference type="ARBA" id="ARBA00022679"/>
    </source>
</evidence>
<feature type="transmembrane region" description="Helical" evidence="10">
    <location>
        <begin position="167"/>
        <end position="187"/>
    </location>
</feature>
<evidence type="ECO:0000256" key="4">
    <source>
        <dbReference type="ARBA" id="ARBA00022676"/>
    </source>
</evidence>
<accession>A0ABT8KF65</accession>
<feature type="transmembrane region" description="Helical" evidence="10">
    <location>
        <begin position="256"/>
        <end position="279"/>
    </location>
</feature>
<dbReference type="PANTHER" id="PTHR12468:SF2">
    <property type="entry name" value="GPI MANNOSYLTRANSFERASE 2"/>
    <property type="match status" value="1"/>
</dbReference>
<comment type="caution">
    <text evidence="11">The sequence shown here is derived from an EMBL/GenBank/DDBJ whole genome shotgun (WGS) entry which is preliminary data.</text>
</comment>
<comment type="subcellular location">
    <subcellularLocation>
        <location evidence="1">Endoplasmic reticulum membrane</location>
        <topology evidence="1">Multi-pass membrane protein</topology>
    </subcellularLocation>
</comment>
<protein>
    <recommendedName>
        <fullName evidence="13">Mannosyltransferase PIG-V</fullName>
    </recommendedName>
</protein>
<feature type="transmembrane region" description="Helical" evidence="10">
    <location>
        <begin position="133"/>
        <end position="155"/>
    </location>
</feature>
<feature type="transmembrane region" description="Helical" evidence="10">
    <location>
        <begin position="319"/>
        <end position="336"/>
    </location>
</feature>
<evidence type="ECO:0000313" key="12">
    <source>
        <dbReference type="Proteomes" id="UP001174208"/>
    </source>
</evidence>
<dbReference type="EMBL" id="JAROCF010000001">
    <property type="protein sequence ID" value="MDN4616095.1"/>
    <property type="molecule type" value="Genomic_DNA"/>
</dbReference>
<keyword evidence="9 10" id="KW-0472">Membrane</keyword>
<keyword evidence="4" id="KW-0328">Glycosyltransferase</keyword>
<evidence type="ECO:0000256" key="1">
    <source>
        <dbReference type="ARBA" id="ARBA00004477"/>
    </source>
</evidence>
<reference evidence="11" key="1">
    <citation type="submission" date="2023-06" db="EMBL/GenBank/DDBJ databases">
        <title>MT1 and MT2 Draft Genomes of Novel Species.</title>
        <authorList>
            <person name="Venkateswaran K."/>
        </authorList>
    </citation>
    <scope>NUCLEOTIDE SEQUENCE</scope>
    <source>
        <strain evidence="11">F6_8S_P_1B</strain>
    </source>
</reference>
<proteinExistence type="predicted"/>
<evidence type="ECO:0000256" key="10">
    <source>
        <dbReference type="SAM" id="Phobius"/>
    </source>
</evidence>
<feature type="transmembrane region" description="Helical" evidence="10">
    <location>
        <begin position="348"/>
        <end position="374"/>
    </location>
</feature>
<evidence type="ECO:0000256" key="7">
    <source>
        <dbReference type="ARBA" id="ARBA00022824"/>
    </source>
</evidence>
<gene>
    <name evidence="11" type="ORF">P5G50_16735</name>
</gene>
<sequence length="416" mass="44764">MTAGSTRAAPGAPTLPTPPATGISHLRLLGRDVPWWVAILGVYVASRVLTTMLMLSLYVASTIGGWESADERSSPGFFGFSSIWDGWYYSRIAQVGYPADLPTDGAGNVEQNPWAFLPLYPLLVRALMTVTGLPFPVAAVTLAVLAGAGAALVLYRVVAVRAGGLSGLWATAFFCFGPLSFVLQLAYAESLFFLLMFAALLAMITRRYAAIIPFGVAAAFTKPGELAIPLALGIVFLVRIVRARRGGEVFRRSERLSMIIAGVVTAAAGLAWPFIAQAVTGSPGAYVETELSWWTGFIGRVAFVPLTPWFLFTWRYASFAGAMLVIAAILGYIWLLRRPTVKALGTEIIAYAASYALYLFAVFLPQQSLFRLLIPLAPLAGARGLTHSPRARTIVLVVGIVLQPVALILLWFIGYP</sequence>
<keyword evidence="12" id="KW-1185">Reference proteome</keyword>
<dbReference type="Proteomes" id="UP001174208">
    <property type="component" value="Unassembled WGS sequence"/>
</dbReference>
<keyword evidence="7" id="KW-0256">Endoplasmic reticulum</keyword>
<dbReference type="PANTHER" id="PTHR12468">
    <property type="entry name" value="GPI MANNOSYLTRANSFERASE 2"/>
    <property type="match status" value="1"/>
</dbReference>
<dbReference type="RefSeq" id="WP_301212206.1">
    <property type="nucleotide sequence ID" value="NZ_JAROCF010000001.1"/>
</dbReference>
<feature type="transmembrane region" description="Helical" evidence="10">
    <location>
        <begin position="394"/>
        <end position="413"/>
    </location>
</feature>
<organism evidence="11 12">
    <name type="scientific">Leifsonia williamsii</name>
    <dbReference type="NCBI Taxonomy" id="3035919"/>
    <lineage>
        <taxon>Bacteria</taxon>
        <taxon>Bacillati</taxon>
        <taxon>Actinomycetota</taxon>
        <taxon>Actinomycetes</taxon>
        <taxon>Micrococcales</taxon>
        <taxon>Microbacteriaceae</taxon>
        <taxon>Leifsonia</taxon>
    </lineage>
</organism>
<evidence type="ECO:0000256" key="9">
    <source>
        <dbReference type="ARBA" id="ARBA00023136"/>
    </source>
</evidence>
<evidence type="ECO:0008006" key="13">
    <source>
        <dbReference type="Google" id="ProtNLM"/>
    </source>
</evidence>
<keyword evidence="6 10" id="KW-0812">Transmembrane</keyword>
<feature type="transmembrane region" description="Helical" evidence="10">
    <location>
        <begin position="194"/>
        <end position="220"/>
    </location>
</feature>
<evidence type="ECO:0000256" key="8">
    <source>
        <dbReference type="ARBA" id="ARBA00022989"/>
    </source>
</evidence>